<name>A0ABZ2G533_9SPHN</name>
<dbReference type="InterPro" id="IPR011990">
    <property type="entry name" value="TPR-like_helical_dom_sf"/>
</dbReference>
<reference evidence="2 3" key="1">
    <citation type="submission" date="2024-02" db="EMBL/GenBank/DDBJ databases">
        <title>Full genome sequence of Sphingomonas kaistensis.</title>
        <authorList>
            <person name="Poletto B.L."/>
            <person name="Silva G."/>
            <person name="Galante D."/>
            <person name="Campos K.R."/>
            <person name="Santos M.B.N."/>
            <person name="Sacchi C.T."/>
        </authorList>
    </citation>
    <scope>NUCLEOTIDE SEQUENCE [LARGE SCALE GENOMIC DNA]</scope>
    <source>
        <strain evidence="2 3">MA4R</strain>
    </source>
</reference>
<keyword evidence="3" id="KW-1185">Reference proteome</keyword>
<sequence>MTQSDSPERILDQASRRPEFVRAAQAFMAGRLPEAEAGARAILASDPDDPAAMLLLAEIATVAGLPGEAVSLLTKASTLLPGHRETLTKLAELLVRQCAFEQALDLLDKLVAQQPDDMRAATIRLSLLTQIGRYEDAEQSFQALMASHPADPRLPLGYAHLLRTLGRAEESAALYRSTLERSPALGEAWWGLADLKSGALSADDIATLERLLGSGRLDINQALHLSFALGKAQEDAGDYEASFQAYDQANRLTRRVRPYDAKANEDFVDRSIAFFDKSYFERTQGWGDPARAPIFVLGMPRAGSTLLEQMLASHPAIEGTAELPYIPQIAHELMAERWTDAPLPYPEILSRIDKAAAERLGAEYLARAGIHRRTDRPLFIDKLNDNWPHIGLIQTILPNAIIIDARREAMACSFANFKQHFARGRDFAYDQRDIAHYYRDYVRLVGHFEEVLPGRIVRVEHERLVADPEGELRRVLGAIGLPFDPACLCFHENARPVRTASASQVRQPLNKRSGELWRHYRPWLSEMEQALGDLAPE</sequence>
<evidence type="ECO:0000313" key="3">
    <source>
        <dbReference type="Proteomes" id="UP001382935"/>
    </source>
</evidence>
<organism evidence="2 3">
    <name type="scientific">Sphingomonas kaistensis</name>
    <dbReference type="NCBI Taxonomy" id="298708"/>
    <lineage>
        <taxon>Bacteria</taxon>
        <taxon>Pseudomonadati</taxon>
        <taxon>Pseudomonadota</taxon>
        <taxon>Alphaproteobacteria</taxon>
        <taxon>Sphingomonadales</taxon>
        <taxon>Sphingomonadaceae</taxon>
        <taxon>Sphingomonas</taxon>
    </lineage>
</organism>
<evidence type="ECO:0000313" key="2">
    <source>
        <dbReference type="EMBL" id="WWM71163.1"/>
    </source>
</evidence>
<dbReference type="Pfam" id="PF14559">
    <property type="entry name" value="TPR_19"/>
    <property type="match status" value="2"/>
</dbReference>
<accession>A0ABZ2G533</accession>
<dbReference type="PANTHER" id="PTHR12788:SF10">
    <property type="entry name" value="PROTEIN-TYROSINE SULFOTRANSFERASE"/>
    <property type="match status" value="1"/>
</dbReference>
<dbReference type="Pfam" id="PF13469">
    <property type="entry name" value="Sulfotransfer_3"/>
    <property type="match status" value="1"/>
</dbReference>
<dbReference type="Proteomes" id="UP001382935">
    <property type="component" value="Chromosome"/>
</dbReference>
<protein>
    <submittedName>
        <fullName evidence="2">Sulfotransferase</fullName>
    </submittedName>
</protein>
<dbReference type="SUPFAM" id="SSF52540">
    <property type="entry name" value="P-loop containing nucleoside triphosphate hydrolases"/>
    <property type="match status" value="1"/>
</dbReference>
<evidence type="ECO:0000256" key="1">
    <source>
        <dbReference type="ARBA" id="ARBA00022679"/>
    </source>
</evidence>
<dbReference type="Gene3D" id="1.25.40.10">
    <property type="entry name" value="Tetratricopeptide repeat domain"/>
    <property type="match status" value="1"/>
</dbReference>
<proteinExistence type="predicted"/>
<dbReference type="PANTHER" id="PTHR12788">
    <property type="entry name" value="PROTEIN-TYROSINE SULFOTRANSFERASE 2"/>
    <property type="match status" value="1"/>
</dbReference>
<dbReference type="Gene3D" id="3.40.50.300">
    <property type="entry name" value="P-loop containing nucleotide triphosphate hydrolases"/>
    <property type="match status" value="1"/>
</dbReference>
<dbReference type="SUPFAM" id="SSF48452">
    <property type="entry name" value="TPR-like"/>
    <property type="match status" value="1"/>
</dbReference>
<dbReference type="InterPro" id="IPR026634">
    <property type="entry name" value="TPST-like"/>
</dbReference>
<gene>
    <name evidence="2" type="ORF">V6R86_10900</name>
</gene>
<dbReference type="InterPro" id="IPR027417">
    <property type="entry name" value="P-loop_NTPase"/>
</dbReference>
<keyword evidence="1" id="KW-0808">Transferase</keyword>
<dbReference type="EMBL" id="CP145607">
    <property type="protein sequence ID" value="WWM71163.1"/>
    <property type="molecule type" value="Genomic_DNA"/>
</dbReference>
<dbReference type="RefSeq" id="WP_338504493.1">
    <property type="nucleotide sequence ID" value="NZ_CP145607.1"/>
</dbReference>